<organism evidence="9 10">
    <name type="scientific">Pocillopora damicornis</name>
    <name type="common">Cauliflower coral</name>
    <name type="synonym">Millepora damicornis</name>
    <dbReference type="NCBI Taxonomy" id="46731"/>
    <lineage>
        <taxon>Eukaryota</taxon>
        <taxon>Metazoa</taxon>
        <taxon>Cnidaria</taxon>
        <taxon>Anthozoa</taxon>
        <taxon>Hexacorallia</taxon>
        <taxon>Scleractinia</taxon>
        <taxon>Astrocoeniina</taxon>
        <taxon>Pocilloporidae</taxon>
        <taxon>Pocillopora</taxon>
    </lineage>
</organism>
<dbReference type="PANTHER" id="PTHR22906">
    <property type="entry name" value="PROPERDIN"/>
    <property type="match status" value="1"/>
</dbReference>
<dbReference type="PRINTS" id="PR00453">
    <property type="entry name" value="VWFADOMAIN"/>
</dbReference>
<feature type="chain" id="PRO_5018162380" description="VWFA domain-containing protein" evidence="7">
    <location>
        <begin position="20"/>
        <end position="963"/>
    </location>
</feature>
<dbReference type="AlphaFoldDB" id="A0A3M6UT37"/>
<dbReference type="SMART" id="SM00327">
    <property type="entry name" value="VWA"/>
    <property type="match status" value="1"/>
</dbReference>
<feature type="signal peptide" evidence="7">
    <location>
        <begin position="1"/>
        <end position="19"/>
    </location>
</feature>
<dbReference type="InterPro" id="IPR000884">
    <property type="entry name" value="TSP1_rpt"/>
</dbReference>
<evidence type="ECO:0000256" key="3">
    <source>
        <dbReference type="ARBA" id="ARBA00022737"/>
    </source>
</evidence>
<evidence type="ECO:0000256" key="2">
    <source>
        <dbReference type="ARBA" id="ARBA00022692"/>
    </source>
</evidence>
<accession>A0A3M6UT37</accession>
<dbReference type="SMART" id="SM00209">
    <property type="entry name" value="TSP1"/>
    <property type="match status" value="11"/>
</dbReference>
<dbReference type="Pfam" id="PF00092">
    <property type="entry name" value="VWA"/>
    <property type="match status" value="1"/>
</dbReference>
<protein>
    <recommendedName>
        <fullName evidence="8">VWFA domain-containing protein</fullName>
    </recommendedName>
</protein>
<dbReference type="SUPFAM" id="SSF82895">
    <property type="entry name" value="TSP-1 type 1 repeat"/>
    <property type="match status" value="11"/>
</dbReference>
<dbReference type="PROSITE" id="PS50234">
    <property type="entry name" value="VWFA"/>
    <property type="match status" value="1"/>
</dbReference>
<dbReference type="InterPro" id="IPR002035">
    <property type="entry name" value="VWF_A"/>
</dbReference>
<dbReference type="Pfam" id="PF00090">
    <property type="entry name" value="TSP_1"/>
    <property type="match status" value="10"/>
</dbReference>
<dbReference type="CDD" id="cd01450">
    <property type="entry name" value="vWFA_subfamily_ECM"/>
    <property type="match status" value="1"/>
</dbReference>
<keyword evidence="6" id="KW-1015">Disulfide bond</keyword>
<evidence type="ECO:0000256" key="5">
    <source>
        <dbReference type="ARBA" id="ARBA00023136"/>
    </source>
</evidence>
<keyword evidence="2" id="KW-0812">Transmembrane</keyword>
<evidence type="ECO:0000256" key="4">
    <source>
        <dbReference type="ARBA" id="ARBA00022989"/>
    </source>
</evidence>
<dbReference type="PANTHER" id="PTHR22906:SF54">
    <property type="entry name" value="IG-LIKE DOMAIN-CONTAINING PROTEIN"/>
    <property type="match status" value="1"/>
</dbReference>
<dbReference type="InterPro" id="IPR036383">
    <property type="entry name" value="TSP1_rpt_sf"/>
</dbReference>
<dbReference type="InterPro" id="IPR036465">
    <property type="entry name" value="vWFA_dom_sf"/>
</dbReference>
<keyword evidence="4" id="KW-1133">Transmembrane helix</keyword>
<dbReference type="OrthoDB" id="446173at2759"/>
<gene>
    <name evidence="9" type="ORF">pdam_00021209</name>
</gene>
<feature type="domain" description="VWFA" evidence="8">
    <location>
        <begin position="719"/>
        <end position="900"/>
    </location>
</feature>
<evidence type="ECO:0000313" key="10">
    <source>
        <dbReference type="Proteomes" id="UP000275408"/>
    </source>
</evidence>
<dbReference type="FunFam" id="2.20.100.10:FF:000001">
    <property type="entry name" value="semaphorin-5A isoform X1"/>
    <property type="match status" value="1"/>
</dbReference>
<proteinExistence type="predicted"/>
<sequence length="963" mass="104828">MDVLFHLTGLFLIVFTVRGDSEGAAVDGGYSDWSEFSECSATCGEGLRIRKRSCNNPEPKNGGKNCNDLGADTDTKSCNSFPCLSCGGGMRIRNRTCTNPPPSGLGLDCAGPAAELQICNTESCHNANYTQWSEWSECSVTCGVGEQKRSRTCTNPPPGPGRKNCEEEHLGPADETQKCRLKPCPIDGNYTEWTEWSECSASCGGGSHLRTRQCTRPPPNHGGLDCNELGPADQRQQCNPDPCPIDGNYTEWSEWSECNVICGGGVHSRSRTCTNPPPKNGGNNCEGLGPANDTQACNPDPCPIDGNFSEWYEWSGCSATCGGGLQTRTRNCTNPLPQYEGKDCEGLGPAVETQSCGSEKCPIDGNYTKWSDWSKCSVTCGGGEQSRTRTCTNPSPMHGGKNCEGLGPANNTQECNPDPCPIDGNYTEWSEWSECSASCGGGLQIRTRNCTNPTPQYGGRDCEGLGLAMETQSCGSEKCPIDGNYTSWSDWSECSATCGGGQQSRLRTCTSPSPKHGGRNCSEFGSAVDSQICNPDPCPIDGNYTQWTEWSDCGVTCGRGVQNRSRSCTNPPPQYDGKSCEDVGPADETKECNKNPCRHSLDSTNSRRAIVVGERPCLSFLGQGKTNFNDKPLNRISFANLIFSNKRWQLKAIDGNYTAWSKWFECSVTCGRGSRNRSRECTNPSPQYGGKDCNVLGPANDIQECNTSICPPPCSAGLDVGIVLDKSKSVKIANLHKVIDSLVDLVDKFEPAPDKDHFGLVTFNRRAHVEFTFAEEARFSKEQLKEKIKDMPRTLELQTRTDLAMQAARDQLFSPSGGDRPDKPNVMIVLTDGKPTKQPKDFKIFATEFYQDPKVADLYTVAVGIGTGINIATLHDIAGSNGNVIAVESFDQLEAELSEIKDKNKHGMKATASIACKRTIKRDNIGIHWGSSNRVTEPCIRSTYGEKRIILYSVITYCQEIFR</sequence>
<evidence type="ECO:0000256" key="7">
    <source>
        <dbReference type="SAM" id="SignalP"/>
    </source>
</evidence>
<comment type="subcellular location">
    <subcellularLocation>
        <location evidence="1">Membrane</location>
        <topology evidence="1">Single-pass membrane protein</topology>
    </subcellularLocation>
</comment>
<dbReference type="Proteomes" id="UP000275408">
    <property type="component" value="Unassembled WGS sequence"/>
</dbReference>
<evidence type="ECO:0000256" key="1">
    <source>
        <dbReference type="ARBA" id="ARBA00004167"/>
    </source>
</evidence>
<reference evidence="9 10" key="1">
    <citation type="journal article" date="2018" name="Sci. Rep.">
        <title>Comparative analysis of the Pocillopora damicornis genome highlights role of immune system in coral evolution.</title>
        <authorList>
            <person name="Cunning R."/>
            <person name="Bay R.A."/>
            <person name="Gillette P."/>
            <person name="Baker A.C."/>
            <person name="Traylor-Knowles N."/>
        </authorList>
    </citation>
    <scope>NUCLEOTIDE SEQUENCE [LARGE SCALE GENOMIC DNA]</scope>
    <source>
        <strain evidence="9">RSMAS</strain>
        <tissue evidence="9">Whole animal</tissue>
    </source>
</reference>
<dbReference type="PROSITE" id="PS50092">
    <property type="entry name" value="TSP1"/>
    <property type="match status" value="11"/>
</dbReference>
<keyword evidence="5" id="KW-0472">Membrane</keyword>
<dbReference type="FunFam" id="2.20.100.10:FF:000007">
    <property type="entry name" value="Thrombospondin 1"/>
    <property type="match status" value="8"/>
</dbReference>
<dbReference type="Gene3D" id="3.40.50.410">
    <property type="entry name" value="von Willebrand factor, type A domain"/>
    <property type="match status" value="1"/>
</dbReference>
<keyword evidence="10" id="KW-1185">Reference proteome</keyword>
<evidence type="ECO:0000313" key="9">
    <source>
        <dbReference type="EMBL" id="RMX56744.1"/>
    </source>
</evidence>
<dbReference type="InterPro" id="IPR052065">
    <property type="entry name" value="Compl_asym_regulator"/>
</dbReference>
<keyword evidence="3" id="KW-0677">Repeat</keyword>
<dbReference type="Gene3D" id="2.20.100.10">
    <property type="entry name" value="Thrombospondin type-1 (TSP1) repeat"/>
    <property type="match status" value="11"/>
</dbReference>
<dbReference type="SUPFAM" id="SSF53300">
    <property type="entry name" value="vWA-like"/>
    <property type="match status" value="1"/>
</dbReference>
<evidence type="ECO:0000256" key="6">
    <source>
        <dbReference type="ARBA" id="ARBA00023157"/>
    </source>
</evidence>
<evidence type="ECO:0000259" key="8">
    <source>
        <dbReference type="PROSITE" id="PS50234"/>
    </source>
</evidence>
<keyword evidence="7" id="KW-0732">Signal</keyword>
<dbReference type="GO" id="GO:0016020">
    <property type="term" value="C:membrane"/>
    <property type="evidence" value="ECO:0007669"/>
    <property type="project" value="UniProtKB-SubCell"/>
</dbReference>
<comment type="caution">
    <text evidence="9">The sequence shown here is derived from an EMBL/GenBank/DDBJ whole genome shotgun (WGS) entry which is preliminary data.</text>
</comment>
<name>A0A3M6UT37_POCDA</name>
<dbReference type="EMBL" id="RCHS01000803">
    <property type="protein sequence ID" value="RMX56744.1"/>
    <property type="molecule type" value="Genomic_DNA"/>
</dbReference>